<reference evidence="6" key="1">
    <citation type="journal article" date="2019" name="Int. J. Syst. Evol. Microbiol.">
        <title>The Global Catalogue of Microorganisms (GCM) 10K type strain sequencing project: providing services to taxonomists for standard genome sequencing and annotation.</title>
        <authorList>
            <consortium name="The Broad Institute Genomics Platform"/>
            <consortium name="The Broad Institute Genome Sequencing Center for Infectious Disease"/>
            <person name="Wu L."/>
            <person name="Ma J."/>
        </authorList>
    </citation>
    <scope>NUCLEOTIDE SEQUENCE [LARGE SCALE GENOMIC DNA]</scope>
    <source>
        <strain evidence="6">JCM 30331</strain>
    </source>
</reference>
<comment type="caution">
    <text evidence="5">The sequence shown here is derived from an EMBL/GenBank/DDBJ whole genome shotgun (WGS) entry which is preliminary data.</text>
</comment>
<keyword evidence="2" id="KW-0813">Transport</keyword>
<evidence type="ECO:0000256" key="2">
    <source>
        <dbReference type="ARBA" id="ARBA00022448"/>
    </source>
</evidence>
<sequence length="405" mass="43415">MPRPATLRLASLLSVSVLLSAQAAAAPVRVEFWHAMTGVKDTVAGYARDFNKSQNRYEVVPVAQGNYRELLPKLQSALKSGNAPALVQLEFTQFPVLAAAGQLSDLSRAVEALPDATRNDFYPAVWRAGELGGKTYGLPWNVSVPVLMYNAGLLKKAGVTFPNTWAGLEEASRKLATGGRRPLVVAADAWTFEANVLSRGGQLVSGTQPALNAPDAVEALTQLSRMAQAGHAQPRSLNEATRAAFDFARGQNVFVLASVANWTDARRLPFFSLGVAPFPCEKPGVCTVPLGGGTLAVPRTSSAQEQAGAVAFWNYLTEPARLANWVSTTAYAPPRRSVTPLLESWYAKNPQLRAAHAQMGRAVPRPTTPAYAEWITLLEDAILESVSGKQGARAALDEAQRRAGR</sequence>
<dbReference type="CDD" id="cd14748">
    <property type="entry name" value="PBP2_UgpB"/>
    <property type="match status" value="1"/>
</dbReference>
<dbReference type="PANTHER" id="PTHR30061">
    <property type="entry name" value="MALTOSE-BINDING PERIPLASMIC PROTEIN"/>
    <property type="match status" value="1"/>
</dbReference>
<feature type="signal peptide" evidence="4">
    <location>
        <begin position="1"/>
        <end position="25"/>
    </location>
</feature>
<organism evidence="5 6">
    <name type="scientific">Deinococcus malanensis</name>
    <dbReference type="NCBI Taxonomy" id="1706855"/>
    <lineage>
        <taxon>Bacteria</taxon>
        <taxon>Thermotogati</taxon>
        <taxon>Deinococcota</taxon>
        <taxon>Deinococci</taxon>
        <taxon>Deinococcales</taxon>
        <taxon>Deinococcaceae</taxon>
        <taxon>Deinococcus</taxon>
    </lineage>
</organism>
<evidence type="ECO:0000313" key="6">
    <source>
        <dbReference type="Proteomes" id="UP000647587"/>
    </source>
</evidence>
<gene>
    <name evidence="5" type="ORF">GCM10008955_25170</name>
</gene>
<protein>
    <submittedName>
        <fullName evidence="5">ABC transporter substrate-binding protein</fullName>
    </submittedName>
</protein>
<evidence type="ECO:0000313" key="5">
    <source>
        <dbReference type="EMBL" id="GGK30413.1"/>
    </source>
</evidence>
<feature type="chain" id="PRO_5046188232" evidence="4">
    <location>
        <begin position="26"/>
        <end position="405"/>
    </location>
</feature>
<dbReference type="Gene3D" id="3.40.190.10">
    <property type="entry name" value="Periplasmic binding protein-like II"/>
    <property type="match status" value="2"/>
</dbReference>
<evidence type="ECO:0000256" key="1">
    <source>
        <dbReference type="ARBA" id="ARBA00008520"/>
    </source>
</evidence>
<accession>A0ABQ2EWU4</accession>
<dbReference type="PANTHER" id="PTHR30061:SF50">
    <property type="entry name" value="MALTOSE_MALTODEXTRIN-BINDING PERIPLASMIC PROTEIN"/>
    <property type="match status" value="1"/>
</dbReference>
<evidence type="ECO:0000256" key="4">
    <source>
        <dbReference type="SAM" id="SignalP"/>
    </source>
</evidence>
<dbReference type="Pfam" id="PF13416">
    <property type="entry name" value="SBP_bac_8"/>
    <property type="match status" value="1"/>
</dbReference>
<name>A0ABQ2EWU4_9DEIO</name>
<proteinExistence type="inferred from homology"/>
<dbReference type="SUPFAM" id="SSF53850">
    <property type="entry name" value="Periplasmic binding protein-like II"/>
    <property type="match status" value="1"/>
</dbReference>
<dbReference type="Proteomes" id="UP000647587">
    <property type="component" value="Unassembled WGS sequence"/>
</dbReference>
<evidence type="ECO:0000256" key="3">
    <source>
        <dbReference type="ARBA" id="ARBA00022729"/>
    </source>
</evidence>
<comment type="similarity">
    <text evidence="1">Belongs to the bacterial solute-binding protein 1 family.</text>
</comment>
<dbReference type="EMBL" id="BMPP01000010">
    <property type="protein sequence ID" value="GGK30413.1"/>
    <property type="molecule type" value="Genomic_DNA"/>
</dbReference>
<keyword evidence="3 4" id="KW-0732">Signal</keyword>
<keyword evidence="6" id="KW-1185">Reference proteome</keyword>
<dbReference type="RefSeq" id="WP_189009157.1">
    <property type="nucleotide sequence ID" value="NZ_BMPP01000010.1"/>
</dbReference>
<dbReference type="InterPro" id="IPR006059">
    <property type="entry name" value="SBP"/>
</dbReference>